<feature type="compositionally biased region" description="Low complexity" evidence="1">
    <location>
        <begin position="364"/>
        <end position="385"/>
    </location>
</feature>
<organism evidence="2">
    <name type="scientific">Notodromas monacha</name>
    <dbReference type="NCBI Taxonomy" id="399045"/>
    <lineage>
        <taxon>Eukaryota</taxon>
        <taxon>Metazoa</taxon>
        <taxon>Ecdysozoa</taxon>
        <taxon>Arthropoda</taxon>
        <taxon>Crustacea</taxon>
        <taxon>Oligostraca</taxon>
        <taxon>Ostracoda</taxon>
        <taxon>Podocopa</taxon>
        <taxon>Podocopida</taxon>
        <taxon>Cypridocopina</taxon>
        <taxon>Cypridoidea</taxon>
        <taxon>Cyprididae</taxon>
        <taxon>Notodromas</taxon>
    </lineage>
</organism>
<dbReference type="Proteomes" id="UP000678499">
    <property type="component" value="Unassembled WGS sequence"/>
</dbReference>
<dbReference type="AlphaFoldDB" id="A0A7R9BR82"/>
<name>A0A7R9BR82_9CRUS</name>
<keyword evidence="3" id="KW-1185">Reference proteome</keyword>
<protein>
    <submittedName>
        <fullName evidence="2">Uncharacterized protein</fullName>
    </submittedName>
</protein>
<proteinExistence type="predicted"/>
<sequence>MLSINPLPSITAAPPPPPPPCGTQICTHNDDVEVTERQQDTTASQGDSAEENDGRDCLAPRDKKGVLELRHFSDVFFKICHLSMDGSWITGPRTFEYNTLMDFKTVGAQMLTLSKHAWQIACNLVSRREKQNVAPIFQARSRVAVFIDEIFLVHLTVTPQETYDLLLNYIIKMDCSHNNARTIPEETMDGRGSRLRKLAICICWHMRSKARREFMAPGRAPKVLHDFVREIIAARRTCFRCSSNEVVKPVRHTDFSLYLGTPVNTGRNPFHTPEMARNRFPEPGFRSLMTKEPQVSAPLGRIFWAVEHTRPPEGVCGCPVSGINEVRKRSDRWERETENSGTAENFAKKPDQQVVIINSEKRTPPSTSSSSSSSRRLSASSPPSLETGIDHVVGQQRIRRRVVEIRKLEIRREPDVAELRQVRRRPRSGAPQPSLRRVFLSPPRSIPGVLPQLSQQLVAELVPGVAVANMQLRRLGLDDDVVNFPTPGGRCHIHRLAGSGAQCRLILAQRPGVGFGKEEALLVRRRRRQMQIEQLGVVEHAGENGGELGAGCVGGADQGAARRP</sequence>
<gene>
    <name evidence="2" type="ORF">NMOB1V02_LOCUS6664</name>
</gene>
<accession>A0A7R9BR82</accession>
<dbReference type="EMBL" id="OA883464">
    <property type="protein sequence ID" value="CAD7278975.1"/>
    <property type="molecule type" value="Genomic_DNA"/>
</dbReference>
<reference evidence="2" key="1">
    <citation type="submission" date="2020-11" db="EMBL/GenBank/DDBJ databases">
        <authorList>
            <person name="Tran Van P."/>
        </authorList>
    </citation>
    <scope>NUCLEOTIDE SEQUENCE</scope>
</reference>
<evidence type="ECO:0000256" key="1">
    <source>
        <dbReference type="SAM" id="MobiDB-lite"/>
    </source>
</evidence>
<evidence type="ECO:0000313" key="3">
    <source>
        <dbReference type="Proteomes" id="UP000678499"/>
    </source>
</evidence>
<feature type="compositionally biased region" description="Basic and acidic residues" evidence="1">
    <location>
        <begin position="28"/>
        <end position="39"/>
    </location>
</feature>
<dbReference type="EMBL" id="CAJPEX010001427">
    <property type="protein sequence ID" value="CAG0919127.1"/>
    <property type="molecule type" value="Genomic_DNA"/>
</dbReference>
<evidence type="ECO:0000313" key="2">
    <source>
        <dbReference type="EMBL" id="CAD7278975.1"/>
    </source>
</evidence>
<feature type="compositionally biased region" description="Basic and acidic residues" evidence="1">
    <location>
        <begin position="329"/>
        <end position="338"/>
    </location>
</feature>
<feature type="region of interest" description="Disordered" evidence="1">
    <location>
        <begin position="329"/>
        <end position="389"/>
    </location>
</feature>
<feature type="region of interest" description="Disordered" evidence="1">
    <location>
        <begin position="1"/>
        <end position="57"/>
    </location>
</feature>